<gene>
    <name evidence="1" type="ORF">RDI58_014068</name>
</gene>
<sequence length="77" mass="8832">MAPNKKKISNIGQEAFGLLDEQQLYATKGKYRSRAPPPPSPSSSVVVKTINQKYFYYNSINHRNLMLFNSNQLKKEL</sequence>
<reference evidence="1 2" key="1">
    <citation type="submission" date="2024-02" db="EMBL/GenBank/DDBJ databases">
        <title>de novo genome assembly of Solanum bulbocastanum strain 11H21.</title>
        <authorList>
            <person name="Hosaka A.J."/>
        </authorList>
    </citation>
    <scope>NUCLEOTIDE SEQUENCE [LARGE SCALE GENOMIC DNA]</scope>
    <source>
        <tissue evidence="1">Young leaves</tissue>
    </source>
</reference>
<name>A0AAN8TT44_SOLBU</name>
<dbReference type="AlphaFoldDB" id="A0AAN8TT44"/>
<evidence type="ECO:0000313" key="2">
    <source>
        <dbReference type="Proteomes" id="UP001371456"/>
    </source>
</evidence>
<dbReference type="EMBL" id="JBANQN010000005">
    <property type="protein sequence ID" value="KAK6790268.1"/>
    <property type="molecule type" value="Genomic_DNA"/>
</dbReference>
<protein>
    <submittedName>
        <fullName evidence="1">Uncharacterized protein</fullName>
    </submittedName>
</protein>
<accession>A0AAN8TT44</accession>
<dbReference type="Proteomes" id="UP001371456">
    <property type="component" value="Unassembled WGS sequence"/>
</dbReference>
<organism evidence="1 2">
    <name type="scientific">Solanum bulbocastanum</name>
    <name type="common">Wild potato</name>
    <dbReference type="NCBI Taxonomy" id="147425"/>
    <lineage>
        <taxon>Eukaryota</taxon>
        <taxon>Viridiplantae</taxon>
        <taxon>Streptophyta</taxon>
        <taxon>Embryophyta</taxon>
        <taxon>Tracheophyta</taxon>
        <taxon>Spermatophyta</taxon>
        <taxon>Magnoliopsida</taxon>
        <taxon>eudicotyledons</taxon>
        <taxon>Gunneridae</taxon>
        <taxon>Pentapetalae</taxon>
        <taxon>asterids</taxon>
        <taxon>lamiids</taxon>
        <taxon>Solanales</taxon>
        <taxon>Solanaceae</taxon>
        <taxon>Solanoideae</taxon>
        <taxon>Solaneae</taxon>
        <taxon>Solanum</taxon>
    </lineage>
</organism>
<evidence type="ECO:0000313" key="1">
    <source>
        <dbReference type="EMBL" id="KAK6790268.1"/>
    </source>
</evidence>
<proteinExistence type="predicted"/>
<comment type="caution">
    <text evidence="1">The sequence shown here is derived from an EMBL/GenBank/DDBJ whole genome shotgun (WGS) entry which is preliminary data.</text>
</comment>
<keyword evidence="2" id="KW-1185">Reference proteome</keyword>